<dbReference type="InterPro" id="IPR045850">
    <property type="entry name" value="TRM2_met"/>
</dbReference>
<feature type="binding site" evidence="6">
    <location>
        <position position="438"/>
    </location>
    <ligand>
        <name>S-adenosyl-L-methionine</name>
        <dbReference type="ChEBI" id="CHEBI:59789"/>
    </ligand>
</feature>
<feature type="region of interest" description="Disordered" evidence="7">
    <location>
        <begin position="857"/>
        <end position="884"/>
    </location>
</feature>
<dbReference type="PANTHER" id="PTHR45904:SF2">
    <property type="entry name" value="TRNA (URACIL-5-)-METHYLTRANSFERASE HOMOLOG A"/>
    <property type="match status" value="1"/>
</dbReference>
<evidence type="ECO:0000313" key="9">
    <source>
        <dbReference type="RefSeq" id="XP_026681277.1"/>
    </source>
</evidence>
<feature type="compositionally biased region" description="Basic and acidic residues" evidence="7">
    <location>
        <begin position="857"/>
        <end position="875"/>
    </location>
</feature>
<dbReference type="STRING" id="121845.A0A3Q0IYF9"/>
<evidence type="ECO:0000313" key="8">
    <source>
        <dbReference type="Proteomes" id="UP000079169"/>
    </source>
</evidence>
<dbReference type="GO" id="GO:0030697">
    <property type="term" value="F:tRNA (uracil(54)-C5)-methyltransferase activity, S-adenosyl methionine-dependent"/>
    <property type="evidence" value="ECO:0007669"/>
    <property type="project" value="UniProtKB-EC"/>
</dbReference>
<protein>
    <recommendedName>
        <fullName evidence="4">tRNA (uracil(54)-C(5))-methyltransferase</fullName>
        <ecNumber evidence="4">2.1.1.35</ecNumber>
    </recommendedName>
</protein>
<keyword evidence="8" id="KW-1185">Reference proteome</keyword>
<evidence type="ECO:0000256" key="2">
    <source>
        <dbReference type="ARBA" id="ARBA00022679"/>
    </source>
</evidence>
<reference evidence="9" key="1">
    <citation type="submission" date="2025-08" db="UniProtKB">
        <authorList>
            <consortium name="RefSeq"/>
        </authorList>
    </citation>
    <scope>IDENTIFICATION</scope>
</reference>
<dbReference type="CDD" id="cd02440">
    <property type="entry name" value="AdoMet_MTases"/>
    <property type="match status" value="1"/>
</dbReference>
<organism evidence="8 9">
    <name type="scientific">Diaphorina citri</name>
    <name type="common">Asian citrus psyllid</name>
    <dbReference type="NCBI Taxonomy" id="121845"/>
    <lineage>
        <taxon>Eukaryota</taxon>
        <taxon>Metazoa</taxon>
        <taxon>Ecdysozoa</taxon>
        <taxon>Arthropoda</taxon>
        <taxon>Hexapoda</taxon>
        <taxon>Insecta</taxon>
        <taxon>Pterygota</taxon>
        <taxon>Neoptera</taxon>
        <taxon>Paraneoptera</taxon>
        <taxon>Hemiptera</taxon>
        <taxon>Sternorrhyncha</taxon>
        <taxon>Psylloidea</taxon>
        <taxon>Psyllidae</taxon>
        <taxon>Diaphorininae</taxon>
        <taxon>Diaphorina</taxon>
    </lineage>
</organism>
<keyword evidence="2 6" id="KW-0808">Transferase</keyword>
<evidence type="ECO:0000256" key="7">
    <source>
        <dbReference type="SAM" id="MobiDB-lite"/>
    </source>
</evidence>
<feature type="compositionally biased region" description="Acidic residues" evidence="7">
    <location>
        <begin position="1197"/>
        <end position="1208"/>
    </location>
</feature>
<feature type="region of interest" description="Disordered" evidence="7">
    <location>
        <begin position="654"/>
        <end position="712"/>
    </location>
</feature>
<feature type="binding site" evidence="6">
    <location>
        <position position="417"/>
    </location>
    <ligand>
        <name>S-adenosyl-L-methionine</name>
        <dbReference type="ChEBI" id="CHEBI:59789"/>
    </ligand>
</feature>
<dbReference type="GO" id="GO:0003723">
    <property type="term" value="F:RNA binding"/>
    <property type="evidence" value="ECO:0007669"/>
    <property type="project" value="TreeGrafter"/>
</dbReference>
<dbReference type="Proteomes" id="UP000079169">
    <property type="component" value="Unplaced"/>
</dbReference>
<feature type="binding site" evidence="6">
    <location>
        <position position="487"/>
    </location>
    <ligand>
        <name>S-adenosyl-L-methionine</name>
        <dbReference type="ChEBI" id="CHEBI:59789"/>
    </ligand>
</feature>
<feature type="compositionally biased region" description="Polar residues" evidence="7">
    <location>
        <begin position="1220"/>
        <end position="1240"/>
    </location>
</feature>
<dbReference type="GO" id="GO:0006396">
    <property type="term" value="P:RNA processing"/>
    <property type="evidence" value="ECO:0007669"/>
    <property type="project" value="InterPro"/>
</dbReference>
<dbReference type="Pfam" id="PF05958">
    <property type="entry name" value="tRNA_U5-meth_tr"/>
    <property type="match status" value="1"/>
</dbReference>
<proteinExistence type="inferred from homology"/>
<feature type="region of interest" description="Disordered" evidence="7">
    <location>
        <begin position="731"/>
        <end position="770"/>
    </location>
</feature>
<dbReference type="PANTHER" id="PTHR45904">
    <property type="entry name" value="TRNA (URACIL-5-)-METHYLTRANSFERASE"/>
    <property type="match status" value="1"/>
</dbReference>
<dbReference type="InterPro" id="IPR029063">
    <property type="entry name" value="SAM-dependent_MTases_sf"/>
</dbReference>
<accession>A0A3Q0IYF9</accession>
<comment type="catalytic activity">
    <reaction evidence="5">
        <text>uridine(54) in tRNA + S-adenosyl-L-methionine = 5-methyluridine(54) in tRNA + S-adenosyl-L-homocysteine + H(+)</text>
        <dbReference type="Rhea" id="RHEA:42712"/>
        <dbReference type="Rhea" id="RHEA-COMP:10167"/>
        <dbReference type="Rhea" id="RHEA-COMP:10193"/>
        <dbReference type="ChEBI" id="CHEBI:15378"/>
        <dbReference type="ChEBI" id="CHEBI:57856"/>
        <dbReference type="ChEBI" id="CHEBI:59789"/>
        <dbReference type="ChEBI" id="CHEBI:65315"/>
        <dbReference type="ChEBI" id="CHEBI:74447"/>
        <dbReference type="EC" id="2.1.1.35"/>
    </reaction>
    <physiologicalReaction direction="left-to-right" evidence="5">
        <dbReference type="Rhea" id="RHEA:42713"/>
    </physiologicalReaction>
</comment>
<feature type="region of interest" description="Disordered" evidence="7">
    <location>
        <begin position="953"/>
        <end position="995"/>
    </location>
</feature>
<dbReference type="PROSITE" id="PS51687">
    <property type="entry name" value="SAM_MT_RNA_M5U"/>
    <property type="match status" value="1"/>
</dbReference>
<dbReference type="Gene3D" id="3.40.50.150">
    <property type="entry name" value="Vaccinia Virus protein VP39"/>
    <property type="match status" value="1"/>
</dbReference>
<evidence type="ECO:0000256" key="3">
    <source>
        <dbReference type="ARBA" id="ARBA00022691"/>
    </source>
</evidence>
<keyword evidence="1 6" id="KW-0489">Methyltransferase</keyword>
<dbReference type="RefSeq" id="XP_026681277.1">
    <property type="nucleotide sequence ID" value="XM_026825476.1"/>
</dbReference>
<dbReference type="PaxDb" id="121845-A0A3Q0IYF9"/>
<dbReference type="EC" id="2.1.1.35" evidence="4"/>
<feature type="region of interest" description="Disordered" evidence="7">
    <location>
        <begin position="228"/>
        <end position="285"/>
    </location>
</feature>
<name>A0A3Q0IYF9_DIACI</name>
<feature type="compositionally biased region" description="Basic and acidic residues" evidence="7">
    <location>
        <begin position="666"/>
        <end position="676"/>
    </location>
</feature>
<keyword evidence="3 6" id="KW-0949">S-adenosyl-L-methionine</keyword>
<sequence>MSTIPYHSISYEEQLKKKSEEVFGLFKRFHNILKSKLFPTTHTQHSSPYYHQHIDPKTILRQDGRRKYGRHEYKNRPLESAALGTSLLSSWYEQKLRDRTSGSGPPSSNFPFVIEKVRASPIVDEYRNKVEFTVGINPDSNTLSVGPRIKSDASGRVQVGPIEGLRHLPPHVIRCVKEFEVFVRHSYEQNGGGEGAQIWKSIIIRTNFKKQLMLIFIADVPTGTRLQAGPEIPTKKRKVENDNHPPTGPVYPHLNRDNENEGTNQKSEETVKNTPDLPIEHSNTCDMNETGDSNICMIETGDRHTCCREPGGAKEDTHQIEQYKRSVIAFFNEEKRKKELNVVSMYFQLHKDRSALSFSKSDLIWGREYIVERLLNLDIAIAGGTYFRINSMAAQVLSEAILQLSQVTTETTVLDLFCGSGSIALTLAKHCKKVIGIELLDQNIEDARRSASLNSIHNCTFIGGKLEDVLADVLDQLSTEEVVIILDPPRTGMIPELVRMLKRFRAAQRVIYICSNHKLPIKNLLDFCFNDENQAQITADSSKVTLREREEAPKEATASKVTLTHRAEAKMEPTASKITLTHRAEAQITTDSSKVALREREKVSIDGITSKVTKTQRTGAQIELAVEDTASKVSLTHRTEASKEATASKVTFTKKAPVEYPPSKTTLRERDKESISSKEVPIDTSPSKITLGGGKKDQVGTSPPKVTLEGEYPRTYPSKCTVIGEEENAKAGATKVTLEGEDSREGTSKATLRPPTVGKGEPTKAGSSKKVLKEDQIRGGPTKVTLRKEEEGLIKAGASKETLQRGRYDLIRTSSSKVPRVRGQKRKMSDVINKESMDVHDRRSDIFNRKADVIDNRNDKNISSRDSVEDDEQRKSAQVPKRNVMDVPEKTTGESKRNMDVHKRSIESIEEIYDKAIDSIIIPEHIIPVDLSPHTLRTELVILCRRYERINETSTGKSRDRETPEQTQNLILEKESGAQTNETAPKKIKVNRNSRVETSNDHAYDNALIDGEYCDQFGKSKSLAHNSGHNKTNNKLDMDELDEKAEEYEIKEEYGEIDSEYNHTKTQQGTSKTRRSDFRTIHKVSENSTNIIVIPTNTLVPTVQDEPMQDMCTRKQQYETSNKPERNTIEPSGNVWTSLTANTRQTTNERDIKTHYQKTHNYPYNAETERLRGKSTTRPDEGKEGRSSREEKGYNEEKEEIEDKEELDGNISEDVANAGEESSITARGSRARNVQESSPIMSCDGNREVRGITSVVDEEGRMEEDGGEKFEEYEGERIKEDGGRRIKDDEGERIKEDGQKRIEAEGKNGRRWRGKI</sequence>
<evidence type="ECO:0000256" key="4">
    <source>
        <dbReference type="ARBA" id="ARBA00033763"/>
    </source>
</evidence>
<comment type="similarity">
    <text evidence="6">Belongs to the class I-like SAM-binding methyltransferase superfamily. RNA M5U methyltransferase family.</text>
</comment>
<feature type="compositionally biased region" description="Basic and acidic residues" evidence="7">
    <location>
        <begin position="953"/>
        <end position="964"/>
    </location>
</feature>
<comment type="caution">
    <text evidence="6">Lacks conserved residue(s) required for the propagation of feature annotation.</text>
</comment>
<dbReference type="InterPro" id="IPR010280">
    <property type="entry name" value="U5_MeTrfase_fam"/>
</dbReference>
<evidence type="ECO:0000256" key="6">
    <source>
        <dbReference type="PROSITE-ProRule" id="PRU01024"/>
    </source>
</evidence>
<evidence type="ECO:0000256" key="5">
    <source>
        <dbReference type="ARBA" id="ARBA00047278"/>
    </source>
</evidence>
<dbReference type="SUPFAM" id="SSF53335">
    <property type="entry name" value="S-adenosyl-L-methionine-dependent methyltransferases"/>
    <property type="match status" value="1"/>
</dbReference>
<evidence type="ECO:0000256" key="1">
    <source>
        <dbReference type="ARBA" id="ARBA00022603"/>
    </source>
</evidence>
<gene>
    <name evidence="9" type="primary">LOC103511834</name>
</gene>
<dbReference type="KEGG" id="dci:103511834"/>
<dbReference type="Gene3D" id="2.40.50.1070">
    <property type="match status" value="1"/>
</dbReference>
<feature type="compositionally biased region" description="Basic and acidic residues" evidence="7">
    <location>
        <begin position="1167"/>
        <end position="1196"/>
    </location>
</feature>
<feature type="region of interest" description="Disordered" evidence="7">
    <location>
        <begin position="1156"/>
        <end position="1248"/>
    </location>
</feature>
<dbReference type="GO" id="GO:0032259">
    <property type="term" value="P:methylation"/>
    <property type="evidence" value="ECO:0007669"/>
    <property type="project" value="UniProtKB-KW"/>
</dbReference>
<dbReference type="GeneID" id="103511834"/>